<feature type="chain" id="PRO_5001849087" evidence="2">
    <location>
        <begin position="28"/>
        <end position="220"/>
    </location>
</feature>
<protein>
    <submittedName>
        <fullName evidence="3">Protein of unassigned function</fullName>
    </submittedName>
</protein>
<proteinExistence type="predicted"/>
<dbReference type="RefSeq" id="WP_043346925.1">
    <property type="nucleotide sequence ID" value="NZ_CP003811.1"/>
</dbReference>
<dbReference type="KEGG" id="mor:MOC_2199"/>
<dbReference type="AlphaFoldDB" id="A0A089Q5W8"/>
<feature type="region of interest" description="Disordered" evidence="1">
    <location>
        <begin position="53"/>
        <end position="220"/>
    </location>
</feature>
<organism evidence="3 4">
    <name type="scientific">Methylobacterium oryzae CBMB20</name>
    <dbReference type="NCBI Taxonomy" id="693986"/>
    <lineage>
        <taxon>Bacteria</taxon>
        <taxon>Pseudomonadati</taxon>
        <taxon>Pseudomonadota</taxon>
        <taxon>Alphaproteobacteria</taxon>
        <taxon>Hyphomicrobiales</taxon>
        <taxon>Methylobacteriaceae</taxon>
        <taxon>Methylobacterium</taxon>
    </lineage>
</organism>
<feature type="compositionally biased region" description="Basic and acidic residues" evidence="1">
    <location>
        <begin position="136"/>
        <end position="148"/>
    </location>
</feature>
<gene>
    <name evidence="3" type="ORF">MOC_2199</name>
</gene>
<dbReference type="EMBL" id="CP003811">
    <property type="protein sequence ID" value="AIQ89954.1"/>
    <property type="molecule type" value="Genomic_DNA"/>
</dbReference>
<sequence>MTGHSRLRPLLSAAVVLAPLCAGTAQAQERGEFMRDALSGIGLLEKRQDPIDYHERPPLVMPPKIDGKALPQPRARSTSTAWPKDPEIVERERAAVERRNPRGAQAQGRYDDNNATLSVDEMRGGRRAGAGLTTTAERKPGDNNRDDSLLSPFELLKGKSANAEPSDIEPSRDTLTDPPTGYRQSPKKLARPPSSDPINNASREREEADPGAYLRKRAQQ</sequence>
<dbReference type="eggNOG" id="ENOG5031PVX">
    <property type="taxonomic scope" value="Bacteria"/>
</dbReference>
<evidence type="ECO:0000313" key="4">
    <source>
        <dbReference type="Proteomes" id="UP000029492"/>
    </source>
</evidence>
<reference evidence="3 4" key="1">
    <citation type="journal article" date="2014" name="PLoS ONE">
        <title>Genome Information of Methylobacterium oryzae, a Plant-Probiotic Methylotroph in the Phyllosphere.</title>
        <authorList>
            <person name="Kwak M.J."/>
            <person name="Jeong H."/>
            <person name="Madhaiyan M."/>
            <person name="Lee Y."/>
            <person name="Sa T.M."/>
            <person name="Oh T.K."/>
            <person name="Kim J.F."/>
        </authorList>
    </citation>
    <scope>NUCLEOTIDE SEQUENCE [LARGE SCALE GENOMIC DNA]</scope>
    <source>
        <strain evidence="3 4">CBMB20</strain>
    </source>
</reference>
<feature type="signal peptide" evidence="2">
    <location>
        <begin position="1"/>
        <end position="27"/>
    </location>
</feature>
<dbReference type="Proteomes" id="UP000029492">
    <property type="component" value="Chromosome"/>
</dbReference>
<accession>A0A089Q5W8</accession>
<evidence type="ECO:0000313" key="3">
    <source>
        <dbReference type="EMBL" id="AIQ89954.1"/>
    </source>
</evidence>
<keyword evidence="4" id="KW-1185">Reference proteome</keyword>
<feature type="compositionally biased region" description="Basic and acidic residues" evidence="1">
    <location>
        <begin position="84"/>
        <end position="100"/>
    </location>
</feature>
<dbReference type="HOGENOM" id="CLU_1303721_0_0_5"/>
<name>A0A089Q5W8_9HYPH</name>
<evidence type="ECO:0000256" key="2">
    <source>
        <dbReference type="SAM" id="SignalP"/>
    </source>
</evidence>
<keyword evidence="2" id="KW-0732">Signal</keyword>
<dbReference type="GeneID" id="96604508"/>
<evidence type="ECO:0000256" key="1">
    <source>
        <dbReference type="SAM" id="MobiDB-lite"/>
    </source>
</evidence>
<dbReference type="STRING" id="693986.MOC_2199"/>